<reference evidence="2 3" key="1">
    <citation type="submission" date="2018-10" db="EMBL/GenBank/DDBJ databases">
        <title>Draft genome sequence of the microsporidian Tubulinosema ratisbonensis.</title>
        <authorList>
            <person name="Polonais V."/>
            <person name="Peyretaillade E."/>
            <person name="Niehus S."/>
            <person name="Wawrzyniak I."/>
            <person name="Franchet A."/>
            <person name="Gaspin C."/>
            <person name="Reichstadt M."/>
            <person name="Belser C."/>
            <person name="Labadie K."/>
            <person name="Delbac F."/>
            <person name="Ferrandon D."/>
        </authorList>
    </citation>
    <scope>NUCLEOTIDE SEQUENCE [LARGE SCALE GENOMIC DNA]</scope>
    <source>
        <strain evidence="2 3">Franzen</strain>
    </source>
</reference>
<proteinExistence type="predicted"/>
<feature type="non-terminal residue" evidence="2">
    <location>
        <position position="1"/>
    </location>
</feature>
<feature type="non-terminal residue" evidence="2">
    <location>
        <position position="469"/>
    </location>
</feature>
<dbReference type="VEuPathDB" id="MicrosporidiaDB:TUBRATIS_29580"/>
<dbReference type="Proteomes" id="UP000282876">
    <property type="component" value="Unassembled WGS sequence"/>
</dbReference>
<evidence type="ECO:0000313" key="2">
    <source>
        <dbReference type="EMBL" id="RVD90615.1"/>
    </source>
</evidence>
<organism evidence="2 3">
    <name type="scientific">Tubulinosema ratisbonensis</name>
    <dbReference type="NCBI Taxonomy" id="291195"/>
    <lineage>
        <taxon>Eukaryota</taxon>
        <taxon>Fungi</taxon>
        <taxon>Fungi incertae sedis</taxon>
        <taxon>Microsporidia</taxon>
        <taxon>Tubulinosematoidea</taxon>
        <taxon>Tubulinosematidae</taxon>
        <taxon>Tubulinosema</taxon>
    </lineage>
</organism>
<gene>
    <name evidence="2" type="ORF">TUBRATIS_29580</name>
</gene>
<evidence type="ECO:0000313" key="3">
    <source>
        <dbReference type="Proteomes" id="UP000282876"/>
    </source>
</evidence>
<evidence type="ECO:0000256" key="1">
    <source>
        <dbReference type="SAM" id="MobiDB-lite"/>
    </source>
</evidence>
<protein>
    <submittedName>
        <fullName evidence="2">Uncharacterized protein</fullName>
    </submittedName>
</protein>
<comment type="caution">
    <text evidence="2">The sequence shown here is derived from an EMBL/GenBank/DDBJ whole genome shotgun (WGS) entry which is preliminary data.</text>
</comment>
<feature type="region of interest" description="Disordered" evidence="1">
    <location>
        <begin position="161"/>
        <end position="186"/>
    </location>
</feature>
<dbReference type="AlphaFoldDB" id="A0A437AHJ5"/>
<dbReference type="EMBL" id="RCSS01000828">
    <property type="protein sequence ID" value="RVD90615.1"/>
    <property type="molecule type" value="Genomic_DNA"/>
</dbReference>
<accession>A0A437AHJ5</accession>
<name>A0A437AHJ5_9MICR</name>
<sequence>PATIQNQYVEFSNATLYITHESEISDDVIKHTLPEAQSALAYGSICLPLDDIPTFLRRINHTQLRTCFTIFVQTSEKDPHKWHLESTFPEIHYSHHSTTITRSRLVDADQAHPEFGFLNTTVGRQIYRKYLDIYRQYYDSEKWKIEPKNTQAQLPVLSQPTAPYQHSSVSSPPPKYSPNISSVPSHQPNYSKLNIEESHPHSNLIKVEKYELKPLISRSERNYPKLANEIEQVIDYTPQTKMVAKPTDDHEDDLQNCKSTYAPILYSQDRHSHSSSLFRSLLCCVGTSHKFLSRVGLEKYDNALYKGVREKVTDKKNLTGLEVLCNGDRIKRDVKKKTFYHPNEVEKCATPFQLCEYIASQWSIDIEVLLPLVHHVAKNSDQLVATLIKTELKKVIDVGTKHAKRNQRYSVLIGKRCNGCVYDQVAYDLRLHYHSEFLDKLYHLDPEIFRRFTLLAFELLKRPLNIQKD</sequence>
<keyword evidence="3" id="KW-1185">Reference proteome</keyword>